<feature type="transmembrane region" description="Helical" evidence="8">
    <location>
        <begin position="12"/>
        <end position="31"/>
    </location>
</feature>
<feature type="transmembrane region" description="Helical" evidence="8">
    <location>
        <begin position="136"/>
        <end position="152"/>
    </location>
</feature>
<keyword evidence="11" id="KW-1185">Reference proteome</keyword>
<evidence type="ECO:0000256" key="8">
    <source>
        <dbReference type="SAM" id="Phobius"/>
    </source>
</evidence>
<comment type="caution">
    <text evidence="10">The sequence shown here is derived from an EMBL/GenBank/DDBJ whole genome shotgun (WGS) entry which is preliminary data.</text>
</comment>
<feature type="transmembrane region" description="Helical" evidence="8">
    <location>
        <begin position="244"/>
        <end position="262"/>
    </location>
</feature>
<evidence type="ECO:0000259" key="9">
    <source>
        <dbReference type="Pfam" id="PF13231"/>
    </source>
</evidence>
<feature type="transmembrane region" description="Helical" evidence="8">
    <location>
        <begin position="311"/>
        <end position="334"/>
    </location>
</feature>
<evidence type="ECO:0000256" key="5">
    <source>
        <dbReference type="ARBA" id="ARBA00022692"/>
    </source>
</evidence>
<feature type="domain" description="Glycosyltransferase RgtA/B/C/D-like" evidence="9">
    <location>
        <begin position="66"/>
        <end position="219"/>
    </location>
</feature>
<keyword evidence="7 8" id="KW-0472">Membrane</keyword>
<dbReference type="GO" id="GO:0016757">
    <property type="term" value="F:glycosyltransferase activity"/>
    <property type="evidence" value="ECO:0007669"/>
    <property type="project" value="UniProtKB-KW"/>
</dbReference>
<keyword evidence="3 10" id="KW-0328">Glycosyltransferase</keyword>
<reference evidence="10 11" key="1">
    <citation type="submission" date="2024-09" db="EMBL/GenBank/DDBJ databases">
        <authorList>
            <person name="D'Angelo T."/>
        </authorList>
    </citation>
    <scope>NUCLEOTIDE SEQUENCE [LARGE SCALE GENOMIC DNA]</scope>
    <source>
        <strain evidence="10">SAG AM-311-F02</strain>
    </source>
</reference>
<evidence type="ECO:0000313" key="10">
    <source>
        <dbReference type="EMBL" id="MFC1799819.1"/>
    </source>
</evidence>
<evidence type="ECO:0000256" key="3">
    <source>
        <dbReference type="ARBA" id="ARBA00022676"/>
    </source>
</evidence>
<keyword evidence="4 10" id="KW-0808">Transferase</keyword>
<dbReference type="InterPro" id="IPR050297">
    <property type="entry name" value="LipidA_mod_glycosyltrf_83"/>
</dbReference>
<dbReference type="Proteomes" id="UP001594288">
    <property type="component" value="Unassembled WGS sequence"/>
</dbReference>
<evidence type="ECO:0000256" key="2">
    <source>
        <dbReference type="ARBA" id="ARBA00022475"/>
    </source>
</evidence>
<dbReference type="EC" id="2.4.-.-" evidence="10"/>
<protein>
    <submittedName>
        <fullName evidence="10">Glycosyltransferase family 39 protein</fullName>
        <ecNumber evidence="10">2.4.-.-</ecNumber>
    </submittedName>
</protein>
<feature type="transmembrane region" description="Helical" evidence="8">
    <location>
        <begin position="84"/>
        <end position="104"/>
    </location>
</feature>
<gene>
    <name evidence="10" type="ORF">ACFL2Z_02790</name>
</gene>
<keyword evidence="2" id="KW-1003">Cell membrane</keyword>
<dbReference type="PANTHER" id="PTHR33908:SF11">
    <property type="entry name" value="MEMBRANE PROTEIN"/>
    <property type="match status" value="1"/>
</dbReference>
<sequence>MQDTIGLRQGSGSLRAFLLAAIAVGLVLRFVSLGGQSLWVDEMLTLSNAHIGRDLNASHIFGNFQGPLVSLLMHAWASVSSNEAYLRIPFAVAGAFTVIAGFFLARHASGFWTALNTTFFLALSPVLLWYSQEIRGYVFVLLFTVLMTYFLLRWADRREGKSLIWYGVFTFAALVSNLSAAFILAAHFLYLVLVPARRRLAGKWIVTILVVLMVFSPWVRQVLVKVPPASAAAGETSQPMRGGAPLTVMAPPYSFFVYSVGYSLGPSVRDLQTRSAEAVRENVHWILLTLIVFAIPFAAGLRRLAMEDRGLLVLLLLSVGIPLLAVSALSAANIKVFTPRYALVCFPAYALIIGRGLADISRGRLKFVIFVFAALLGISLFNHFLVPGYAKDDAREAARVISENLEQGDTVVGFAVAAPLQHYLGDISPVQVFEARDIESAEAMEARCAGIAGGAGRVWLSLCREWIIDPDGHIESWFEANMIPVSSFRFPGVRLYLYEKGSG</sequence>
<accession>A0ABV6YPK5</accession>
<feature type="transmembrane region" description="Helical" evidence="8">
    <location>
        <begin position="164"/>
        <end position="192"/>
    </location>
</feature>
<feature type="transmembrane region" description="Helical" evidence="8">
    <location>
        <begin position="365"/>
        <end position="385"/>
    </location>
</feature>
<organism evidence="10 11">
    <name type="scientific">Eiseniibacteriota bacterium</name>
    <dbReference type="NCBI Taxonomy" id="2212470"/>
    <lineage>
        <taxon>Bacteria</taxon>
        <taxon>Candidatus Eiseniibacteriota</taxon>
    </lineage>
</organism>
<evidence type="ECO:0000313" key="11">
    <source>
        <dbReference type="Proteomes" id="UP001594288"/>
    </source>
</evidence>
<feature type="transmembrane region" description="Helical" evidence="8">
    <location>
        <begin position="282"/>
        <end position="299"/>
    </location>
</feature>
<keyword evidence="5 8" id="KW-0812">Transmembrane</keyword>
<evidence type="ECO:0000256" key="1">
    <source>
        <dbReference type="ARBA" id="ARBA00004651"/>
    </source>
</evidence>
<dbReference type="Pfam" id="PF13231">
    <property type="entry name" value="PMT_2"/>
    <property type="match status" value="1"/>
</dbReference>
<dbReference type="PANTHER" id="PTHR33908">
    <property type="entry name" value="MANNOSYLTRANSFERASE YKCB-RELATED"/>
    <property type="match status" value="1"/>
</dbReference>
<dbReference type="InterPro" id="IPR038731">
    <property type="entry name" value="RgtA/B/C-like"/>
</dbReference>
<evidence type="ECO:0000256" key="4">
    <source>
        <dbReference type="ARBA" id="ARBA00022679"/>
    </source>
</evidence>
<evidence type="ECO:0000256" key="6">
    <source>
        <dbReference type="ARBA" id="ARBA00022989"/>
    </source>
</evidence>
<dbReference type="EMBL" id="JBHPEI010000033">
    <property type="protein sequence ID" value="MFC1799819.1"/>
    <property type="molecule type" value="Genomic_DNA"/>
</dbReference>
<feature type="transmembrane region" description="Helical" evidence="8">
    <location>
        <begin position="340"/>
        <end position="358"/>
    </location>
</feature>
<keyword evidence="6 8" id="KW-1133">Transmembrane helix</keyword>
<comment type="subcellular location">
    <subcellularLocation>
        <location evidence="1">Cell membrane</location>
        <topology evidence="1">Multi-pass membrane protein</topology>
    </subcellularLocation>
</comment>
<feature type="transmembrane region" description="Helical" evidence="8">
    <location>
        <begin position="111"/>
        <end position="130"/>
    </location>
</feature>
<proteinExistence type="predicted"/>
<feature type="transmembrane region" description="Helical" evidence="8">
    <location>
        <begin position="204"/>
        <end position="223"/>
    </location>
</feature>
<name>A0ABV6YPK5_UNCEI</name>
<evidence type="ECO:0000256" key="7">
    <source>
        <dbReference type="ARBA" id="ARBA00023136"/>
    </source>
</evidence>